<keyword evidence="1" id="KW-0812">Transmembrane</keyword>
<keyword evidence="4" id="KW-1185">Reference proteome</keyword>
<evidence type="ECO:0000313" key="3">
    <source>
        <dbReference type="EMBL" id="QDB78543.1"/>
    </source>
</evidence>
<reference evidence="3 4" key="1">
    <citation type="submission" date="2019-05" db="EMBL/GenBank/DDBJ databases">
        <title>Georgenia *** sp. nov., and Georgenia *** sp. nov., isolated from the intestinal contents of plateau pika (Ochotona curzoniae) in the Qinghai-Tibet plateau of China.</title>
        <authorList>
            <person name="Tian Z."/>
        </authorList>
    </citation>
    <scope>NUCLEOTIDE SEQUENCE [LARGE SCALE GENOMIC DNA]</scope>
    <source>
        <strain evidence="3 4">Z294</strain>
    </source>
</reference>
<feature type="transmembrane region" description="Helical" evidence="1">
    <location>
        <begin position="28"/>
        <end position="50"/>
    </location>
</feature>
<feature type="domain" description="DUF1206" evidence="2">
    <location>
        <begin position="105"/>
        <end position="173"/>
    </location>
</feature>
<name>A0ABX5VK67_9MICO</name>
<keyword evidence="1" id="KW-1133">Transmembrane helix</keyword>
<feature type="domain" description="DUF1206" evidence="2">
    <location>
        <begin position="194"/>
        <end position="262"/>
    </location>
</feature>
<feature type="domain" description="DUF1206" evidence="2">
    <location>
        <begin position="28"/>
        <end position="96"/>
    </location>
</feature>
<dbReference type="InterPro" id="IPR009597">
    <property type="entry name" value="DUF1206"/>
</dbReference>
<dbReference type="Proteomes" id="UP000313948">
    <property type="component" value="Chromosome"/>
</dbReference>
<dbReference type="Pfam" id="PF06724">
    <property type="entry name" value="DUF1206"/>
    <property type="match status" value="3"/>
</dbReference>
<dbReference type="RefSeq" id="WP_139947892.1">
    <property type="nucleotide sequence ID" value="NZ_CP040899.1"/>
</dbReference>
<protein>
    <submittedName>
        <fullName evidence="3">DUF1206 domain-containing protein</fullName>
    </submittedName>
</protein>
<accession>A0ABX5VK67</accession>
<evidence type="ECO:0000256" key="1">
    <source>
        <dbReference type="SAM" id="Phobius"/>
    </source>
</evidence>
<feature type="transmembrane region" description="Helical" evidence="1">
    <location>
        <begin position="71"/>
        <end position="92"/>
    </location>
</feature>
<sequence length="265" mass="26702">MNVDTGSHARRAAAGLEDHPVLTVGARLGYAASGLLHLVLGWIAVTLAWGTGGQESADQSGALEQLASTSVGAVLLWVIVVGFGLLTLWQVATAVTTGGTKDRVKAAGKAATYLVLTGLAAKVATGGSGGGGSEQTTSLTARVMENPLGQVAVGLVGVGILVVGGYHVVKGWKEKFREDLQGSPGRAVVVAGRVGYVAKGVALGIVGALFVLAAVTNDPDEAQGMDGALRTLLELPLGTALLTAVGLGIAAYGVYSFGRARYARV</sequence>
<evidence type="ECO:0000259" key="2">
    <source>
        <dbReference type="Pfam" id="PF06724"/>
    </source>
</evidence>
<evidence type="ECO:0000313" key="4">
    <source>
        <dbReference type="Proteomes" id="UP000313948"/>
    </source>
</evidence>
<feature type="transmembrane region" description="Helical" evidence="1">
    <location>
        <begin position="190"/>
        <end position="215"/>
    </location>
</feature>
<gene>
    <name evidence="3" type="ORF">FE251_03475</name>
</gene>
<dbReference type="EMBL" id="CP040899">
    <property type="protein sequence ID" value="QDB78543.1"/>
    <property type="molecule type" value="Genomic_DNA"/>
</dbReference>
<feature type="transmembrane region" description="Helical" evidence="1">
    <location>
        <begin position="235"/>
        <end position="255"/>
    </location>
</feature>
<feature type="transmembrane region" description="Helical" evidence="1">
    <location>
        <begin position="148"/>
        <end position="169"/>
    </location>
</feature>
<proteinExistence type="predicted"/>
<organism evidence="3 4">
    <name type="scientific">Georgenia wutianyii</name>
    <dbReference type="NCBI Taxonomy" id="2585135"/>
    <lineage>
        <taxon>Bacteria</taxon>
        <taxon>Bacillati</taxon>
        <taxon>Actinomycetota</taxon>
        <taxon>Actinomycetes</taxon>
        <taxon>Micrococcales</taxon>
        <taxon>Bogoriellaceae</taxon>
        <taxon>Georgenia</taxon>
    </lineage>
</organism>
<keyword evidence="1" id="KW-0472">Membrane</keyword>